<feature type="region of interest" description="Disordered" evidence="2">
    <location>
        <begin position="483"/>
        <end position="511"/>
    </location>
</feature>
<feature type="transmembrane region" description="Helical" evidence="3">
    <location>
        <begin position="455"/>
        <end position="476"/>
    </location>
</feature>
<feature type="transmembrane region" description="Helical" evidence="3">
    <location>
        <begin position="57"/>
        <end position="79"/>
    </location>
</feature>
<dbReference type="InterPro" id="IPR050445">
    <property type="entry name" value="Bact_polysacc_biosynth/exp"/>
</dbReference>
<keyword evidence="1" id="KW-0175">Coiled coil</keyword>
<dbReference type="PANTHER" id="PTHR32309:SF31">
    <property type="entry name" value="CAPSULAR EXOPOLYSACCHARIDE FAMILY"/>
    <property type="match status" value="1"/>
</dbReference>
<name>A0A368KU14_9BACT</name>
<protein>
    <recommendedName>
        <fullName evidence="6">Polysaccharide chain length determinant N-terminal domain-containing protein</fullName>
    </recommendedName>
</protein>
<keyword evidence="3" id="KW-0812">Transmembrane</keyword>
<feature type="coiled-coil region" evidence="1">
    <location>
        <begin position="361"/>
        <end position="426"/>
    </location>
</feature>
<organism evidence="4 5">
    <name type="scientific">Bremerella cremea</name>
    <dbReference type="NCBI Taxonomy" id="1031537"/>
    <lineage>
        <taxon>Bacteria</taxon>
        <taxon>Pseudomonadati</taxon>
        <taxon>Planctomycetota</taxon>
        <taxon>Planctomycetia</taxon>
        <taxon>Pirellulales</taxon>
        <taxon>Pirellulaceae</taxon>
        <taxon>Bremerella</taxon>
    </lineage>
</organism>
<evidence type="ECO:0000313" key="4">
    <source>
        <dbReference type="EMBL" id="RCS53058.1"/>
    </source>
</evidence>
<keyword evidence="3" id="KW-0472">Membrane</keyword>
<feature type="compositionally biased region" description="Polar residues" evidence="2">
    <location>
        <begin position="484"/>
        <end position="498"/>
    </location>
</feature>
<dbReference type="AlphaFoldDB" id="A0A368KU14"/>
<proteinExistence type="predicted"/>
<evidence type="ECO:0000313" key="5">
    <source>
        <dbReference type="Proteomes" id="UP000253562"/>
    </source>
</evidence>
<evidence type="ECO:0000256" key="2">
    <source>
        <dbReference type="SAM" id="MobiDB-lite"/>
    </source>
</evidence>
<dbReference type="EMBL" id="QPEX01000011">
    <property type="protein sequence ID" value="RCS53058.1"/>
    <property type="molecule type" value="Genomic_DNA"/>
</dbReference>
<dbReference type="PANTHER" id="PTHR32309">
    <property type="entry name" value="TYROSINE-PROTEIN KINASE"/>
    <property type="match status" value="1"/>
</dbReference>
<accession>A0A368KU14</accession>
<comment type="caution">
    <text evidence="4">The sequence shown here is derived from an EMBL/GenBank/DDBJ whole genome shotgun (WGS) entry which is preliminary data.</text>
</comment>
<keyword evidence="3" id="KW-1133">Transmembrane helix</keyword>
<feature type="coiled-coil region" evidence="1">
    <location>
        <begin position="218"/>
        <end position="276"/>
    </location>
</feature>
<evidence type="ECO:0000256" key="1">
    <source>
        <dbReference type="SAM" id="Coils"/>
    </source>
</evidence>
<dbReference type="Proteomes" id="UP000253562">
    <property type="component" value="Unassembled WGS sequence"/>
</dbReference>
<reference evidence="4 5" key="1">
    <citation type="submission" date="2018-07" db="EMBL/GenBank/DDBJ databases">
        <title>Comparative genomes isolates from brazilian mangrove.</title>
        <authorList>
            <person name="De Araujo J.E."/>
            <person name="Taketani R.G."/>
            <person name="Silva M.C.P."/>
            <person name="Lourenco M.V."/>
            <person name="Oliveira V.M."/>
            <person name="Andreote F.D."/>
        </authorList>
    </citation>
    <scope>NUCLEOTIDE SEQUENCE [LARGE SCALE GENOMIC DNA]</scope>
    <source>
        <strain evidence="4 5">HEX PRIS-MGV</strain>
    </source>
</reference>
<sequence>MDLANRDCGKQDLQPTRCVLLPACFPPSAATLRFREFLAMWNLADITFALIHYRLRWMIPTVVVALVALGYAIMMPTAWEATQAIVLRDEAVSSLGKPGAFSGTAEMKHAQETVMQIARSKEVIGAALVKLGAPEDRWSSATWPSKDDIAQAREKINVHSPNGTEFGTTEMLYISVESDTPERAVEFNQLLCSELESHLGAMRNGRALSLVDELSYRESQAQKALLAVTDQLSEMEAEVGTDLAELRILNEVGSGNGNLREQMVQIKSELRDALSKKESSERLLDILTAAKENPNELVATPNQLLDSQPALRRLKEGLIDAQLQSAQLQGIRTKTHPGVVAARHAEDEIREHLHQEISLAIRGLKAEKTVAESRVAQLQKMLDDVSNRMTKLASMRASYNNLVAEVREKSAKLTQLRTDLADARASVATATTTSLVTKVNGPEVSDYPVGPSRKMIAGLGLIGGLCLGLGVLLLSLPLGDGAATSLQPAESTKGGSNDNRPEQSELPPIGHGLSLKQALAHLARRPPSRN</sequence>
<gene>
    <name evidence="4" type="ORF">DTL42_09630</name>
</gene>
<evidence type="ECO:0008006" key="6">
    <source>
        <dbReference type="Google" id="ProtNLM"/>
    </source>
</evidence>
<evidence type="ECO:0000256" key="3">
    <source>
        <dbReference type="SAM" id="Phobius"/>
    </source>
</evidence>